<name>A0A502CGZ5_9GAMM</name>
<dbReference type="RefSeq" id="WP_140648809.1">
    <property type="nucleotide sequence ID" value="NZ_RCZB01000003.1"/>
</dbReference>
<sequence>MKFETLMLRGLFIACMAVCGLIFGAMLTTTPASVQLTASSSVGAILLAAPSSCALPPDGVVCPQPRG</sequence>
<comment type="caution">
    <text evidence="1">The sequence shown here is derived from an EMBL/GenBank/DDBJ whole genome shotgun (WGS) entry which is preliminary data.</text>
</comment>
<proteinExistence type="predicted"/>
<gene>
    <name evidence="1" type="ORF">EAH88_03065</name>
</gene>
<keyword evidence="2" id="KW-1185">Reference proteome</keyword>
<dbReference type="EMBL" id="RCZO01000001">
    <property type="protein sequence ID" value="TPG11910.1"/>
    <property type="molecule type" value="Genomic_DNA"/>
</dbReference>
<reference evidence="1 2" key="1">
    <citation type="journal article" date="2019" name="Environ. Microbiol.">
        <title>Species interactions and distinct microbial communities in high Arctic permafrost affected cryosols are associated with the CH4 and CO2 gas fluxes.</title>
        <authorList>
            <person name="Altshuler I."/>
            <person name="Hamel J."/>
            <person name="Turney S."/>
            <person name="Magnuson E."/>
            <person name="Levesque R."/>
            <person name="Greer C."/>
            <person name="Whyte L.G."/>
        </authorList>
    </citation>
    <scope>NUCLEOTIDE SEQUENCE [LARGE SCALE GENOMIC DNA]</scope>
    <source>
        <strain evidence="1 2">S13Y</strain>
    </source>
</reference>
<evidence type="ECO:0000313" key="2">
    <source>
        <dbReference type="Proteomes" id="UP000319486"/>
    </source>
</evidence>
<protein>
    <submittedName>
        <fullName evidence="1">Uncharacterized protein</fullName>
    </submittedName>
</protein>
<dbReference type="OrthoDB" id="5958178at2"/>
<dbReference type="AlphaFoldDB" id="A0A502CGZ5"/>
<accession>A0A502CGZ5</accession>
<organism evidence="1 2">
    <name type="scientific">Rhodanobacter glycinis</name>
    <dbReference type="NCBI Taxonomy" id="582702"/>
    <lineage>
        <taxon>Bacteria</taxon>
        <taxon>Pseudomonadati</taxon>
        <taxon>Pseudomonadota</taxon>
        <taxon>Gammaproteobacteria</taxon>
        <taxon>Lysobacterales</taxon>
        <taxon>Rhodanobacteraceae</taxon>
        <taxon>Rhodanobacter</taxon>
    </lineage>
</organism>
<dbReference type="Proteomes" id="UP000319486">
    <property type="component" value="Unassembled WGS sequence"/>
</dbReference>
<evidence type="ECO:0000313" key="1">
    <source>
        <dbReference type="EMBL" id="TPG11910.1"/>
    </source>
</evidence>